<dbReference type="AlphaFoldDB" id="A0A4V3FRZ1"/>
<evidence type="ECO:0000259" key="5">
    <source>
        <dbReference type="PROSITE" id="PS50937"/>
    </source>
</evidence>
<dbReference type="RefSeq" id="WP_243866803.1">
    <property type="nucleotide sequence ID" value="NZ_SOCP01000012.1"/>
</dbReference>
<evidence type="ECO:0000256" key="4">
    <source>
        <dbReference type="ARBA" id="ARBA00023163"/>
    </source>
</evidence>
<name>A0A4V3FRZ1_9PSEU</name>
<dbReference type="SUPFAM" id="SSF46955">
    <property type="entry name" value="Putative DNA-binding domain"/>
    <property type="match status" value="1"/>
</dbReference>
<dbReference type="InterPro" id="IPR009061">
    <property type="entry name" value="DNA-bd_dom_put_sf"/>
</dbReference>
<dbReference type="EMBL" id="SOCP01000012">
    <property type="protein sequence ID" value="TDV45401.1"/>
    <property type="molecule type" value="Genomic_DNA"/>
</dbReference>
<evidence type="ECO:0000313" key="6">
    <source>
        <dbReference type="EMBL" id="TDV45401.1"/>
    </source>
</evidence>
<proteinExistence type="predicted"/>
<dbReference type="Gene3D" id="1.10.1660.10">
    <property type="match status" value="1"/>
</dbReference>
<dbReference type="PROSITE" id="PS50937">
    <property type="entry name" value="HTH_MERR_2"/>
    <property type="match status" value="1"/>
</dbReference>
<dbReference type="InterPro" id="IPR047057">
    <property type="entry name" value="MerR_fam"/>
</dbReference>
<keyword evidence="7" id="KW-1185">Reference proteome</keyword>
<reference evidence="6 7" key="1">
    <citation type="submission" date="2019-03" db="EMBL/GenBank/DDBJ databases">
        <title>Genomic Encyclopedia of Archaeal and Bacterial Type Strains, Phase II (KMG-II): from individual species to whole genera.</title>
        <authorList>
            <person name="Goeker M."/>
        </authorList>
    </citation>
    <scope>NUCLEOTIDE SEQUENCE [LARGE SCALE GENOMIC DNA]</scope>
    <source>
        <strain evidence="6 7">DSM 45499</strain>
    </source>
</reference>
<feature type="domain" description="HTH merR-type" evidence="5">
    <location>
        <begin position="11"/>
        <end position="78"/>
    </location>
</feature>
<accession>A0A4V3FRZ1</accession>
<evidence type="ECO:0000256" key="1">
    <source>
        <dbReference type="ARBA" id="ARBA00022491"/>
    </source>
</evidence>
<sequence length="147" mass="15836">MPHIVRLNVNMKSIGDVAAQFGVATHVLRHWEAEGLLAPTRDGDRRRYTEADVNRVAAIMLGKQAGFTLSGIRAMLSAPTAAARHEVVTRHRQELAERIALAQAAMSMIEGALVCTHDDVMACPTFLRHLGQPAPSSPPDSAPAPAR</sequence>
<keyword evidence="3 6" id="KW-0238">DNA-binding</keyword>
<dbReference type="Pfam" id="PF13411">
    <property type="entry name" value="MerR_1"/>
    <property type="match status" value="1"/>
</dbReference>
<keyword evidence="1" id="KW-0678">Repressor</keyword>
<dbReference type="Proteomes" id="UP000294927">
    <property type="component" value="Unassembled WGS sequence"/>
</dbReference>
<dbReference type="GO" id="GO:0003700">
    <property type="term" value="F:DNA-binding transcription factor activity"/>
    <property type="evidence" value="ECO:0007669"/>
    <property type="project" value="InterPro"/>
</dbReference>
<gene>
    <name evidence="6" type="ORF">CLV71_11267</name>
</gene>
<comment type="caution">
    <text evidence="6">The sequence shown here is derived from an EMBL/GenBank/DDBJ whole genome shotgun (WGS) entry which is preliminary data.</text>
</comment>
<keyword evidence="2" id="KW-0805">Transcription regulation</keyword>
<evidence type="ECO:0000256" key="2">
    <source>
        <dbReference type="ARBA" id="ARBA00023015"/>
    </source>
</evidence>
<protein>
    <submittedName>
        <fullName evidence="6">DNA-binding transcriptional MerR regulator</fullName>
    </submittedName>
</protein>
<dbReference type="CDD" id="cd00592">
    <property type="entry name" value="HTH_MerR-like"/>
    <property type="match status" value="1"/>
</dbReference>
<evidence type="ECO:0000313" key="7">
    <source>
        <dbReference type="Proteomes" id="UP000294927"/>
    </source>
</evidence>
<dbReference type="SMART" id="SM00422">
    <property type="entry name" value="HTH_MERR"/>
    <property type="match status" value="1"/>
</dbReference>
<dbReference type="GO" id="GO:0003677">
    <property type="term" value="F:DNA binding"/>
    <property type="evidence" value="ECO:0007669"/>
    <property type="project" value="UniProtKB-KW"/>
</dbReference>
<dbReference type="PANTHER" id="PTHR30204:SF69">
    <property type="entry name" value="MERR-FAMILY TRANSCRIPTIONAL REGULATOR"/>
    <property type="match status" value="1"/>
</dbReference>
<dbReference type="InterPro" id="IPR000551">
    <property type="entry name" value="MerR-type_HTH_dom"/>
</dbReference>
<evidence type="ECO:0000256" key="3">
    <source>
        <dbReference type="ARBA" id="ARBA00023125"/>
    </source>
</evidence>
<dbReference type="PANTHER" id="PTHR30204">
    <property type="entry name" value="REDOX-CYCLING DRUG-SENSING TRANSCRIPTIONAL ACTIVATOR SOXR"/>
    <property type="match status" value="1"/>
</dbReference>
<keyword evidence="4" id="KW-0804">Transcription</keyword>
<organism evidence="6 7">
    <name type="scientific">Actinophytocola oryzae</name>
    <dbReference type="NCBI Taxonomy" id="502181"/>
    <lineage>
        <taxon>Bacteria</taxon>
        <taxon>Bacillati</taxon>
        <taxon>Actinomycetota</taxon>
        <taxon>Actinomycetes</taxon>
        <taxon>Pseudonocardiales</taxon>
        <taxon>Pseudonocardiaceae</taxon>
    </lineage>
</organism>